<proteinExistence type="predicted"/>
<feature type="compositionally biased region" description="Basic and acidic residues" evidence="1">
    <location>
        <begin position="60"/>
        <end position="94"/>
    </location>
</feature>
<keyword evidence="3" id="KW-1185">Reference proteome</keyword>
<protein>
    <submittedName>
        <fullName evidence="2">Uncharacterized protein</fullName>
    </submittedName>
</protein>
<dbReference type="EMBL" id="JANPWB010000012">
    <property type="protein sequence ID" value="KAJ1118014.1"/>
    <property type="molecule type" value="Genomic_DNA"/>
</dbReference>
<comment type="caution">
    <text evidence="2">The sequence shown here is derived from an EMBL/GenBank/DDBJ whole genome shotgun (WGS) entry which is preliminary data.</text>
</comment>
<gene>
    <name evidence="2" type="ORF">NDU88_006209</name>
</gene>
<feature type="compositionally biased region" description="Polar residues" evidence="1">
    <location>
        <begin position="1"/>
        <end position="14"/>
    </location>
</feature>
<feature type="region of interest" description="Disordered" evidence="1">
    <location>
        <begin position="1"/>
        <end position="118"/>
    </location>
</feature>
<evidence type="ECO:0000313" key="2">
    <source>
        <dbReference type="EMBL" id="KAJ1118014.1"/>
    </source>
</evidence>
<sequence length="134" mass="14830">MCSRVTTTPLQTVPTGPAKQFPGGAFLHPEVLSSDVDPGVGFETPEDEEPAQTPREEEEPARMPKGGEERTETPKKEKEAELGEEDARTPKGEEPPEDISSRRSASHVPGGTWLSQDHTCNLKPVKYYWRKGLF</sequence>
<evidence type="ECO:0000256" key="1">
    <source>
        <dbReference type="SAM" id="MobiDB-lite"/>
    </source>
</evidence>
<reference evidence="2" key="1">
    <citation type="journal article" date="2022" name="bioRxiv">
        <title>Sequencing and chromosome-scale assembly of the giantPleurodeles waltlgenome.</title>
        <authorList>
            <person name="Brown T."/>
            <person name="Elewa A."/>
            <person name="Iarovenko S."/>
            <person name="Subramanian E."/>
            <person name="Araus A.J."/>
            <person name="Petzold A."/>
            <person name="Susuki M."/>
            <person name="Suzuki K.-i.T."/>
            <person name="Hayashi T."/>
            <person name="Toyoda A."/>
            <person name="Oliveira C."/>
            <person name="Osipova E."/>
            <person name="Leigh N.D."/>
            <person name="Simon A."/>
            <person name="Yun M.H."/>
        </authorList>
    </citation>
    <scope>NUCLEOTIDE SEQUENCE</scope>
    <source>
        <strain evidence="2">20211129_DDA</strain>
        <tissue evidence="2">Liver</tissue>
    </source>
</reference>
<organism evidence="2 3">
    <name type="scientific">Pleurodeles waltl</name>
    <name type="common">Iberian ribbed newt</name>
    <dbReference type="NCBI Taxonomy" id="8319"/>
    <lineage>
        <taxon>Eukaryota</taxon>
        <taxon>Metazoa</taxon>
        <taxon>Chordata</taxon>
        <taxon>Craniata</taxon>
        <taxon>Vertebrata</taxon>
        <taxon>Euteleostomi</taxon>
        <taxon>Amphibia</taxon>
        <taxon>Batrachia</taxon>
        <taxon>Caudata</taxon>
        <taxon>Salamandroidea</taxon>
        <taxon>Salamandridae</taxon>
        <taxon>Pleurodelinae</taxon>
        <taxon>Pleurodeles</taxon>
    </lineage>
</organism>
<evidence type="ECO:0000313" key="3">
    <source>
        <dbReference type="Proteomes" id="UP001066276"/>
    </source>
</evidence>
<name>A0AAV7NSL0_PLEWA</name>
<dbReference type="Proteomes" id="UP001066276">
    <property type="component" value="Chromosome 8"/>
</dbReference>
<dbReference type="AlphaFoldDB" id="A0AAV7NSL0"/>
<accession>A0AAV7NSL0</accession>